<evidence type="ECO:0000259" key="3">
    <source>
        <dbReference type="PROSITE" id="PS51677"/>
    </source>
</evidence>
<dbReference type="InterPro" id="IPR002509">
    <property type="entry name" value="NODB_dom"/>
</dbReference>
<dbReference type="GO" id="GO:0005975">
    <property type="term" value="P:carbohydrate metabolic process"/>
    <property type="evidence" value="ECO:0007669"/>
    <property type="project" value="InterPro"/>
</dbReference>
<reference evidence="4" key="1">
    <citation type="submission" date="2020-02" db="EMBL/GenBank/DDBJ databases">
        <title>Flavobacterium sp. genome.</title>
        <authorList>
            <person name="Jung H.S."/>
            <person name="Baek J.H."/>
            <person name="Jeon C.O."/>
        </authorList>
    </citation>
    <scope>NUCLEOTIDE SEQUENCE</scope>
    <source>
        <strain evidence="4">SE-s28</strain>
    </source>
</reference>
<dbReference type="RefSeq" id="WP_169528720.1">
    <property type="nucleotide sequence ID" value="NZ_JAAMPU010000108.1"/>
</dbReference>
<comment type="subcellular location">
    <subcellularLocation>
        <location evidence="1">Secreted</location>
    </subcellularLocation>
</comment>
<dbReference type="Pfam" id="PF01522">
    <property type="entry name" value="Polysacc_deac_1"/>
    <property type="match status" value="2"/>
</dbReference>
<dbReference type="InterPro" id="IPR051398">
    <property type="entry name" value="Polysacch_Deacetylase"/>
</dbReference>
<dbReference type="InterPro" id="IPR011330">
    <property type="entry name" value="Glyco_hydro/deAcase_b/a-brl"/>
</dbReference>
<sequence>MAPRGSFRKQSVFPYYHLITDVKLPHISQLYPYKGDAVFLSDLEILTSNYHQLELKDLGNDTSPENGFLLTFDDGLREIYTHVYPVLKQKGIKAAFFLNPDFVDNNQALYKHEISVLLDDLDRRKFPSDLLRQIADILEFKFSDATDFRTKILKLPYAKRGLLPQALKIADVDISAFLKNQKPYITTDEIREMIADGFYFGGHTMSHPPLQQLSLEEQKKQIIDSIEWVKSNFGIPYSIFAFPFSDKPASEKLVKSLLDYDPEILIFGNSGLKKDISPRIIQRFSIEDPSREIQKVIGMENLYKVFNKITGNYKIRRK</sequence>
<dbReference type="Gene3D" id="3.20.20.370">
    <property type="entry name" value="Glycoside hydrolase/deacetylase"/>
    <property type="match status" value="1"/>
</dbReference>
<dbReference type="PANTHER" id="PTHR34216:SF3">
    <property type="entry name" value="POLY-BETA-1,6-N-ACETYL-D-GLUCOSAMINE N-DEACETYLASE"/>
    <property type="match status" value="1"/>
</dbReference>
<feature type="domain" description="NodB homology" evidence="3">
    <location>
        <begin position="66"/>
        <end position="318"/>
    </location>
</feature>
<evidence type="ECO:0000313" key="4">
    <source>
        <dbReference type="EMBL" id="NMH29641.1"/>
    </source>
</evidence>
<comment type="caution">
    <text evidence="4">The sequence shown here is derived from an EMBL/GenBank/DDBJ whole genome shotgun (WGS) entry which is preliminary data.</text>
</comment>
<dbReference type="CDD" id="cd10918">
    <property type="entry name" value="CE4_NodB_like_5s_6s"/>
    <property type="match status" value="1"/>
</dbReference>
<dbReference type="PROSITE" id="PS51677">
    <property type="entry name" value="NODB"/>
    <property type="match status" value="1"/>
</dbReference>
<keyword evidence="2" id="KW-0732">Signal</keyword>
<dbReference type="GO" id="GO:0005576">
    <property type="term" value="C:extracellular region"/>
    <property type="evidence" value="ECO:0007669"/>
    <property type="project" value="UniProtKB-SubCell"/>
</dbReference>
<evidence type="ECO:0000256" key="1">
    <source>
        <dbReference type="ARBA" id="ARBA00004613"/>
    </source>
</evidence>
<accession>A0A972FP50</accession>
<dbReference type="Proteomes" id="UP000712080">
    <property type="component" value="Unassembled WGS sequence"/>
</dbReference>
<gene>
    <name evidence="4" type="ORF">G6047_16495</name>
</gene>
<dbReference type="SUPFAM" id="SSF88713">
    <property type="entry name" value="Glycoside hydrolase/deacetylase"/>
    <property type="match status" value="1"/>
</dbReference>
<name>A0A972FP50_9FLAO</name>
<protein>
    <submittedName>
        <fullName evidence="4">Polysaccharide deacetylase family protein</fullName>
    </submittedName>
</protein>
<proteinExistence type="predicted"/>
<dbReference type="GO" id="GO:0016810">
    <property type="term" value="F:hydrolase activity, acting on carbon-nitrogen (but not peptide) bonds"/>
    <property type="evidence" value="ECO:0007669"/>
    <property type="project" value="InterPro"/>
</dbReference>
<evidence type="ECO:0000313" key="5">
    <source>
        <dbReference type="Proteomes" id="UP000712080"/>
    </source>
</evidence>
<dbReference type="AlphaFoldDB" id="A0A972FP50"/>
<organism evidence="4 5">
    <name type="scientific">Flavobacterium silvaticum</name>
    <dbReference type="NCBI Taxonomy" id="1852020"/>
    <lineage>
        <taxon>Bacteria</taxon>
        <taxon>Pseudomonadati</taxon>
        <taxon>Bacteroidota</taxon>
        <taxon>Flavobacteriia</taxon>
        <taxon>Flavobacteriales</taxon>
        <taxon>Flavobacteriaceae</taxon>
        <taxon>Flavobacterium</taxon>
    </lineage>
</organism>
<evidence type="ECO:0000256" key="2">
    <source>
        <dbReference type="ARBA" id="ARBA00022729"/>
    </source>
</evidence>
<dbReference type="EMBL" id="JAAMPU010000108">
    <property type="protein sequence ID" value="NMH29641.1"/>
    <property type="molecule type" value="Genomic_DNA"/>
</dbReference>
<keyword evidence="5" id="KW-1185">Reference proteome</keyword>
<dbReference type="PANTHER" id="PTHR34216">
    <property type="match status" value="1"/>
</dbReference>